<sequence>MSEEKRRILILNYDSEATKRARDIFSQHCDVTTADSLKDVAEKADEDFDIIISGYVIPAVSGDKPVSYLQNIQKALDE</sequence>
<name>X0WMC1_9ZZZZ</name>
<dbReference type="InterPro" id="IPR029063">
    <property type="entry name" value="SAM-dependent_MTases_sf"/>
</dbReference>
<dbReference type="Gene3D" id="3.40.50.150">
    <property type="entry name" value="Vaccinia Virus protein VP39"/>
    <property type="match status" value="1"/>
</dbReference>
<dbReference type="AlphaFoldDB" id="X0WMC1"/>
<evidence type="ECO:0008006" key="2">
    <source>
        <dbReference type="Google" id="ProtNLM"/>
    </source>
</evidence>
<comment type="caution">
    <text evidence="1">The sequence shown here is derived from an EMBL/GenBank/DDBJ whole genome shotgun (WGS) entry which is preliminary data.</text>
</comment>
<evidence type="ECO:0000313" key="1">
    <source>
        <dbReference type="EMBL" id="GAG25658.1"/>
    </source>
</evidence>
<dbReference type="EMBL" id="BARS01034744">
    <property type="protein sequence ID" value="GAG25658.1"/>
    <property type="molecule type" value="Genomic_DNA"/>
</dbReference>
<feature type="non-terminal residue" evidence="1">
    <location>
        <position position="78"/>
    </location>
</feature>
<protein>
    <recommendedName>
        <fullName evidence="2">Response regulatory domain-containing protein</fullName>
    </recommendedName>
</protein>
<proteinExistence type="predicted"/>
<organism evidence="1">
    <name type="scientific">marine sediment metagenome</name>
    <dbReference type="NCBI Taxonomy" id="412755"/>
    <lineage>
        <taxon>unclassified sequences</taxon>
        <taxon>metagenomes</taxon>
        <taxon>ecological metagenomes</taxon>
    </lineage>
</organism>
<accession>X0WMC1</accession>
<gene>
    <name evidence="1" type="ORF">S01H1_53634</name>
</gene>
<dbReference type="SUPFAM" id="SSF53335">
    <property type="entry name" value="S-adenosyl-L-methionine-dependent methyltransferases"/>
    <property type="match status" value="1"/>
</dbReference>
<reference evidence="1" key="1">
    <citation type="journal article" date="2014" name="Front. Microbiol.">
        <title>High frequency of phylogenetically diverse reductive dehalogenase-homologous genes in deep subseafloor sedimentary metagenomes.</title>
        <authorList>
            <person name="Kawai M."/>
            <person name="Futagami T."/>
            <person name="Toyoda A."/>
            <person name="Takaki Y."/>
            <person name="Nishi S."/>
            <person name="Hori S."/>
            <person name="Arai W."/>
            <person name="Tsubouchi T."/>
            <person name="Morono Y."/>
            <person name="Uchiyama I."/>
            <person name="Ito T."/>
            <person name="Fujiyama A."/>
            <person name="Inagaki F."/>
            <person name="Takami H."/>
        </authorList>
    </citation>
    <scope>NUCLEOTIDE SEQUENCE</scope>
    <source>
        <strain evidence="1">Expedition CK06-06</strain>
    </source>
</reference>